<dbReference type="InterPro" id="IPR028979">
    <property type="entry name" value="Ser_kin/Pase_Hpr-like_N_sf"/>
</dbReference>
<dbReference type="NCBIfam" id="TIGR00651">
    <property type="entry name" value="pta"/>
    <property type="match status" value="1"/>
</dbReference>
<dbReference type="InterPro" id="IPR016475">
    <property type="entry name" value="P-Actrans_bac"/>
</dbReference>
<dbReference type="Gene3D" id="3.40.50.300">
    <property type="entry name" value="P-loop containing nucleotide triphosphate hydrolases"/>
    <property type="match status" value="1"/>
</dbReference>
<dbReference type="EC" id="2.3.1.8" evidence="6 12"/>
<evidence type="ECO:0000256" key="6">
    <source>
        <dbReference type="ARBA" id="ARBA00012707"/>
    </source>
</evidence>
<evidence type="ECO:0000259" key="14">
    <source>
        <dbReference type="Pfam" id="PF07085"/>
    </source>
</evidence>
<protein>
    <recommendedName>
        <fullName evidence="7 12">Phosphate acetyltransferase</fullName>
        <ecNumber evidence="6 12">2.3.1.8</ecNumber>
    </recommendedName>
    <alternativeName>
        <fullName evidence="11 12">Phosphotransacetylase</fullName>
    </alternativeName>
</protein>
<evidence type="ECO:0000256" key="3">
    <source>
        <dbReference type="ARBA" id="ARBA00008756"/>
    </source>
</evidence>
<dbReference type="GO" id="GO:0005737">
    <property type="term" value="C:cytoplasm"/>
    <property type="evidence" value="ECO:0007669"/>
    <property type="project" value="UniProtKB-SubCell"/>
</dbReference>
<keyword evidence="16" id="KW-1185">Reference proteome</keyword>
<comment type="similarity">
    <text evidence="4 12">In the N-terminal section; belongs to the CobB/CobQ family.</text>
</comment>
<evidence type="ECO:0000256" key="4">
    <source>
        <dbReference type="ARBA" id="ARBA00009786"/>
    </source>
</evidence>
<reference evidence="15" key="1">
    <citation type="submission" date="2021-04" db="EMBL/GenBank/DDBJ databases">
        <title>Draft genome sequence data of methanotrophic Methylovulum sp. strain S1L and Methylomonas sp. strain S2AM isolated from boreal lake water columns.</title>
        <authorList>
            <person name="Rissanen A.J."/>
            <person name="Mangayil R."/>
            <person name="Svenning M.M."/>
            <person name="Khanongnuch R."/>
        </authorList>
    </citation>
    <scope>NUCLEOTIDE SEQUENCE</scope>
    <source>
        <strain evidence="15">S2AM</strain>
    </source>
</reference>
<evidence type="ECO:0000256" key="9">
    <source>
        <dbReference type="ARBA" id="ARBA00022679"/>
    </source>
</evidence>
<dbReference type="InterPro" id="IPR004614">
    <property type="entry name" value="P_AcTrfase"/>
</dbReference>
<dbReference type="SUPFAM" id="SSF75138">
    <property type="entry name" value="HprK N-terminal domain-like"/>
    <property type="match status" value="1"/>
</dbReference>
<comment type="domain">
    <text evidence="12">The N-terminal region seems to be important for proper quaternary structure. The C-terminal region contains the substrate-binding site.</text>
</comment>
<dbReference type="Gene3D" id="3.40.50.10950">
    <property type="match status" value="1"/>
</dbReference>
<dbReference type="NCBIfam" id="NF007233">
    <property type="entry name" value="PRK09653.1"/>
    <property type="match status" value="1"/>
</dbReference>
<accession>A0A975R973</accession>
<comment type="similarity">
    <text evidence="3 12">In the C-terminal section; belongs to the phosphate acetyltransferase and butyryltransferase family.</text>
</comment>
<comment type="function">
    <text evidence="12">Involved in acetate metabolism.</text>
</comment>
<dbReference type="GO" id="GO:0008959">
    <property type="term" value="F:phosphate acetyltransferase activity"/>
    <property type="evidence" value="ECO:0007669"/>
    <property type="project" value="UniProtKB-EC"/>
</dbReference>
<dbReference type="InterPro" id="IPR050500">
    <property type="entry name" value="Phos_Acetyltrans/Butyryltrans"/>
</dbReference>
<feature type="domain" description="Phosphate acetyl/butaryl transferase" evidence="13">
    <location>
        <begin position="381"/>
        <end position="698"/>
    </location>
</feature>
<dbReference type="Proteomes" id="UP000676649">
    <property type="component" value="Chromosome"/>
</dbReference>
<dbReference type="SUPFAM" id="SSF53659">
    <property type="entry name" value="Isocitrate/Isopropylmalate dehydrogenase-like"/>
    <property type="match status" value="1"/>
</dbReference>
<dbReference type="InterPro" id="IPR027417">
    <property type="entry name" value="P-loop_NTPase"/>
</dbReference>
<dbReference type="RefSeq" id="WP_215580703.1">
    <property type="nucleotide sequence ID" value="NZ_CP073754.1"/>
</dbReference>
<comment type="subcellular location">
    <subcellularLocation>
        <location evidence="1 12">Cytoplasm</location>
    </subcellularLocation>
</comment>
<proteinExistence type="inferred from homology"/>
<evidence type="ECO:0000259" key="13">
    <source>
        <dbReference type="Pfam" id="PF01515"/>
    </source>
</evidence>
<feature type="domain" description="DRTGG" evidence="14">
    <location>
        <begin position="222"/>
        <end position="337"/>
    </location>
</feature>
<dbReference type="InterPro" id="IPR002505">
    <property type="entry name" value="PTA_PTB"/>
</dbReference>
<dbReference type="NCBIfam" id="NF004167">
    <property type="entry name" value="PRK05632.1"/>
    <property type="match status" value="1"/>
</dbReference>
<dbReference type="EMBL" id="CP073754">
    <property type="protein sequence ID" value="QWF69978.1"/>
    <property type="molecule type" value="Genomic_DNA"/>
</dbReference>
<dbReference type="SUPFAM" id="SSF52540">
    <property type="entry name" value="P-loop containing nucleoside triphosphate hydrolases"/>
    <property type="match status" value="1"/>
</dbReference>
<dbReference type="PANTHER" id="PTHR43356">
    <property type="entry name" value="PHOSPHATE ACETYLTRANSFERASE"/>
    <property type="match status" value="1"/>
</dbReference>
<dbReference type="PANTHER" id="PTHR43356:SF3">
    <property type="entry name" value="PHOSPHATE ACETYLTRANSFERASE"/>
    <property type="match status" value="1"/>
</dbReference>
<evidence type="ECO:0000256" key="2">
    <source>
        <dbReference type="ARBA" id="ARBA00004989"/>
    </source>
</evidence>
<evidence type="ECO:0000256" key="12">
    <source>
        <dbReference type="PIRNR" id="PIRNR006107"/>
    </source>
</evidence>
<dbReference type="Gene3D" id="3.40.1390.20">
    <property type="entry name" value="HprK N-terminal domain-like"/>
    <property type="match status" value="1"/>
</dbReference>
<evidence type="ECO:0000256" key="10">
    <source>
        <dbReference type="ARBA" id="ARBA00023315"/>
    </source>
</evidence>
<dbReference type="InterPro" id="IPR042113">
    <property type="entry name" value="P_AcTrfase_dom1"/>
</dbReference>
<gene>
    <name evidence="15" type="primary">pta</name>
    <name evidence="15" type="ORF">KEF85_11510</name>
</gene>
<comment type="pathway">
    <text evidence="2 12">Metabolic intermediate biosynthesis; acetyl-CoA biosynthesis; acetyl-CoA from acetate: step 2/2.</text>
</comment>
<comment type="catalytic activity">
    <reaction evidence="12">
        <text>acetyl-CoA + phosphate = acetyl phosphate + CoA</text>
        <dbReference type="Rhea" id="RHEA:19521"/>
        <dbReference type="ChEBI" id="CHEBI:22191"/>
        <dbReference type="ChEBI" id="CHEBI:43474"/>
        <dbReference type="ChEBI" id="CHEBI:57287"/>
        <dbReference type="ChEBI" id="CHEBI:57288"/>
        <dbReference type="EC" id="2.3.1.8"/>
    </reaction>
</comment>
<comment type="subunit">
    <text evidence="5">Homohexamer.</text>
</comment>
<evidence type="ECO:0000256" key="8">
    <source>
        <dbReference type="ARBA" id="ARBA00022490"/>
    </source>
</evidence>
<dbReference type="Pfam" id="PF07085">
    <property type="entry name" value="DRTGG"/>
    <property type="match status" value="1"/>
</dbReference>
<evidence type="ECO:0000256" key="11">
    <source>
        <dbReference type="ARBA" id="ARBA00031108"/>
    </source>
</evidence>
<dbReference type="Pfam" id="PF13500">
    <property type="entry name" value="AAA_26"/>
    <property type="match status" value="1"/>
</dbReference>
<dbReference type="KEGG" id="mpad:KEF85_11510"/>
<evidence type="ECO:0000256" key="7">
    <source>
        <dbReference type="ARBA" id="ARBA00021528"/>
    </source>
</evidence>
<dbReference type="AlphaFoldDB" id="A0A975R973"/>
<dbReference type="InterPro" id="IPR010766">
    <property type="entry name" value="DRTGG"/>
</dbReference>
<keyword evidence="9 12" id="KW-0808">Transferase</keyword>
<keyword evidence="10 12" id="KW-0012">Acyltransferase</keyword>
<sequence length="706" mass="76948">MTDLPPDAVPCISQNIYITGADDCTGKSVIMLALMEMLSGHAGDIGFFRPIIHSGPEPDPLIQLITARYPLGKNYTDLYGCTSDQASKLLADDQYEELLKIVLAKYRALKDRCDHVLCVGSDYSGGSAMFELDFNADAANNLGCLIMPVLQAGARDNEEILDNLASLKHSLQEHDCEVLSIVINNVPTQQLSSLQAGLGNGVDYPVYIIPSEPSLEKPTLGDISESLNAQMFSGNSDAMSREVSQYKVAAMLVPDFLDYVEDGDLIITPGDRSDIILASLLTYHSKNYPQIAGLLLTGHQRPSPQVQTLISGLGDTPFPVLGVESDTFNTALQVNQVKARLNPQNVRKIAKALGLVESHINLQELKLRLCHQKSEKITPLMFEYDLLQRAKAKKQHIVLPEGSDERILRAAEILLFRDAVKITLLGNEQEIRQKIQALALKLETVSIIDPMTSELRPIFADCYYQARKYKNISYETAYDLLADVSYFGTLMIHLGYADGMVSGAVHSTQHTIRPAFEIIKTKPGVAIVSSVFFMCLADRVLVYGDCAVNPNPDAQQLADIALSAADTAQKFNIVPRVAMLSYSTGDSGKGEAVDKVREAVKIAKALRPDLKLEGPIQYDAAIDADVAKTKLPDSEVAGQATVFIFPDLNTGNNTYKAVQRSSGAIAIGPILQGLNKPVNDLSRGCTVTDIVNTVIITAIQAQENHQ</sequence>
<dbReference type="InterPro" id="IPR042112">
    <property type="entry name" value="P_AcTrfase_dom2"/>
</dbReference>
<organism evidence="15 16">
    <name type="scientific">Methylomonas paludis</name>
    <dbReference type="NCBI Taxonomy" id="1173101"/>
    <lineage>
        <taxon>Bacteria</taxon>
        <taxon>Pseudomonadati</taxon>
        <taxon>Pseudomonadota</taxon>
        <taxon>Gammaproteobacteria</taxon>
        <taxon>Methylococcales</taxon>
        <taxon>Methylococcaceae</taxon>
        <taxon>Methylomonas</taxon>
    </lineage>
</organism>
<dbReference type="Gene3D" id="3.40.50.10750">
    <property type="entry name" value="Isocitrate/Isopropylmalate dehydrogenase-like"/>
    <property type="match status" value="1"/>
</dbReference>
<name>A0A975R973_9GAMM</name>
<keyword evidence="8 12" id="KW-0963">Cytoplasm</keyword>
<evidence type="ECO:0000313" key="15">
    <source>
        <dbReference type="EMBL" id="QWF69978.1"/>
    </source>
</evidence>
<evidence type="ECO:0000256" key="5">
    <source>
        <dbReference type="ARBA" id="ARBA00011643"/>
    </source>
</evidence>
<evidence type="ECO:0000313" key="16">
    <source>
        <dbReference type="Proteomes" id="UP000676649"/>
    </source>
</evidence>
<dbReference type="FunFam" id="3.40.50.10750:FF:000001">
    <property type="entry name" value="Phosphate acetyltransferase"/>
    <property type="match status" value="1"/>
</dbReference>
<dbReference type="Pfam" id="PF01515">
    <property type="entry name" value="PTA_PTB"/>
    <property type="match status" value="1"/>
</dbReference>
<evidence type="ECO:0000256" key="1">
    <source>
        <dbReference type="ARBA" id="ARBA00004496"/>
    </source>
</evidence>
<dbReference type="PIRSF" id="PIRSF006107">
    <property type="entry name" value="PhpActrans_proteobac"/>
    <property type="match status" value="1"/>
</dbReference>